<feature type="compositionally biased region" description="Low complexity" evidence="1">
    <location>
        <begin position="7"/>
        <end position="22"/>
    </location>
</feature>
<protein>
    <submittedName>
        <fullName evidence="3">Peptidase S24</fullName>
    </submittedName>
</protein>
<dbReference type="Proteomes" id="UP000186806">
    <property type="component" value="Unassembled WGS sequence"/>
</dbReference>
<dbReference type="InterPro" id="IPR015927">
    <property type="entry name" value="Peptidase_S24_S26A/B/C"/>
</dbReference>
<evidence type="ECO:0000256" key="1">
    <source>
        <dbReference type="SAM" id="MobiDB-lite"/>
    </source>
</evidence>
<evidence type="ECO:0000259" key="2">
    <source>
        <dbReference type="Pfam" id="PF00717"/>
    </source>
</evidence>
<feature type="domain" description="Peptidase S24/S26A/S26B/S26C" evidence="2">
    <location>
        <begin position="25"/>
        <end position="133"/>
    </location>
</feature>
<dbReference type="STRING" id="223900.GCA_000821045_02588"/>
<dbReference type="SUPFAM" id="SSF51306">
    <property type="entry name" value="LexA/Signal peptidase"/>
    <property type="match status" value="1"/>
</dbReference>
<feature type="region of interest" description="Disordered" evidence="1">
    <location>
        <begin position="1"/>
        <end position="32"/>
    </location>
</feature>
<gene>
    <name evidence="3" type="ORF">BTW10_01450</name>
</gene>
<sequence length="154" mass="16771">MSMTPIALAASTSAPASSDTLSRGASGFPSPADDYREAPLDLHHHLVRRPASTFFMRLEGDDHRHAGLHHGDLLVIDRAISPRPGHWLVAAIDGELSVLHLERREAQLYLAPSRPGLATLPFEADDDRLWGVICYAIHALPAMGEEPAEPSCLR</sequence>
<dbReference type="PANTHER" id="PTHR33516:SF2">
    <property type="entry name" value="LEXA REPRESSOR-RELATED"/>
    <property type="match status" value="1"/>
</dbReference>
<dbReference type="PANTHER" id="PTHR33516">
    <property type="entry name" value="LEXA REPRESSOR"/>
    <property type="match status" value="1"/>
</dbReference>
<dbReference type="RefSeq" id="WP_075367848.1">
    <property type="nucleotide sequence ID" value="NZ_JAKGAJ010000001.1"/>
</dbReference>
<dbReference type="InterPro" id="IPR050077">
    <property type="entry name" value="LexA_repressor"/>
</dbReference>
<dbReference type="Pfam" id="PF00717">
    <property type="entry name" value="Peptidase_S24"/>
    <property type="match status" value="1"/>
</dbReference>
<proteinExistence type="predicted"/>
<dbReference type="EMBL" id="MSDQ01000003">
    <property type="protein sequence ID" value="OLO13061.1"/>
    <property type="molecule type" value="Genomic_DNA"/>
</dbReference>
<dbReference type="CDD" id="cd06529">
    <property type="entry name" value="S24_LexA-like"/>
    <property type="match status" value="1"/>
</dbReference>
<organism evidence="3 4">
    <name type="scientific">Chromohalobacter japonicus</name>
    <dbReference type="NCBI Taxonomy" id="223900"/>
    <lineage>
        <taxon>Bacteria</taxon>
        <taxon>Pseudomonadati</taxon>
        <taxon>Pseudomonadota</taxon>
        <taxon>Gammaproteobacteria</taxon>
        <taxon>Oceanospirillales</taxon>
        <taxon>Halomonadaceae</taxon>
        <taxon>Chromohalobacter</taxon>
    </lineage>
</organism>
<dbReference type="Gene3D" id="2.10.109.10">
    <property type="entry name" value="Umud Fragment, subunit A"/>
    <property type="match status" value="1"/>
</dbReference>
<accession>A0A1Q8THA0</accession>
<evidence type="ECO:0000313" key="3">
    <source>
        <dbReference type="EMBL" id="OLO13061.1"/>
    </source>
</evidence>
<name>A0A1Q8THA0_9GAMM</name>
<dbReference type="AlphaFoldDB" id="A0A1Q8THA0"/>
<evidence type="ECO:0000313" key="4">
    <source>
        <dbReference type="Proteomes" id="UP000186806"/>
    </source>
</evidence>
<comment type="caution">
    <text evidence="3">The sequence shown here is derived from an EMBL/GenBank/DDBJ whole genome shotgun (WGS) entry which is preliminary data.</text>
</comment>
<dbReference type="InterPro" id="IPR039418">
    <property type="entry name" value="LexA-like"/>
</dbReference>
<dbReference type="InterPro" id="IPR036286">
    <property type="entry name" value="LexA/Signal_pep-like_sf"/>
</dbReference>
<keyword evidence="4" id="KW-1185">Reference proteome</keyword>
<reference evidence="3 4" key="1">
    <citation type="submission" date="2016-12" db="EMBL/GenBank/DDBJ databases">
        <title>Draft genome sequences of strains Salinicola socius SMB35, Salinicola sp. MH3R3-1 and Chromohalobacter sp. SMB17 from the Verkhnekamsk potash mining region of Russia.</title>
        <authorList>
            <person name="Mavrodi D.V."/>
            <person name="Olsson B.E."/>
            <person name="Korsakova E.S."/>
            <person name="Pyankova A."/>
            <person name="Mavrodi O.V."/>
            <person name="Plotnikova E.G."/>
        </authorList>
    </citation>
    <scope>NUCLEOTIDE SEQUENCE [LARGE SCALE GENOMIC DNA]</scope>
    <source>
        <strain evidence="3 4">SMB17</strain>
    </source>
</reference>